<reference evidence="2" key="1">
    <citation type="submission" date="2020-08" db="EMBL/GenBank/DDBJ databases">
        <title>Multicomponent nature underlies the extraordinary mechanical properties of spider dragline silk.</title>
        <authorList>
            <person name="Kono N."/>
            <person name="Nakamura H."/>
            <person name="Mori M."/>
            <person name="Yoshida Y."/>
            <person name="Ohtoshi R."/>
            <person name="Malay A.D."/>
            <person name="Moran D.A.P."/>
            <person name="Tomita M."/>
            <person name="Numata K."/>
            <person name="Arakawa K."/>
        </authorList>
    </citation>
    <scope>NUCLEOTIDE SEQUENCE</scope>
</reference>
<sequence length="126" mass="14773">MNRVVLTEYYGDQVSRDMVGRKGRIKKHRTQDKVAVSENRYNLRPRCGREVEFRPALEMKTQQGGPVRSRKSRGRNDNPYKIRQQEYQTERVTDLEVYAENSGVSLNLNANLYLYKGQEDCEKAEL</sequence>
<gene>
    <name evidence="2" type="ORF">TNCV_3505141</name>
</gene>
<feature type="compositionally biased region" description="Basic and acidic residues" evidence="1">
    <location>
        <begin position="74"/>
        <end position="86"/>
    </location>
</feature>
<evidence type="ECO:0000256" key="1">
    <source>
        <dbReference type="SAM" id="MobiDB-lite"/>
    </source>
</evidence>
<feature type="region of interest" description="Disordered" evidence="1">
    <location>
        <begin position="55"/>
        <end position="86"/>
    </location>
</feature>
<evidence type="ECO:0000313" key="2">
    <source>
        <dbReference type="EMBL" id="GFY02634.1"/>
    </source>
</evidence>
<keyword evidence="3" id="KW-1185">Reference proteome</keyword>
<dbReference type="Proteomes" id="UP000887159">
    <property type="component" value="Unassembled WGS sequence"/>
</dbReference>
<proteinExistence type="predicted"/>
<organism evidence="2 3">
    <name type="scientific">Trichonephila clavipes</name>
    <name type="common">Golden silk orbweaver</name>
    <name type="synonym">Nephila clavipes</name>
    <dbReference type="NCBI Taxonomy" id="2585209"/>
    <lineage>
        <taxon>Eukaryota</taxon>
        <taxon>Metazoa</taxon>
        <taxon>Ecdysozoa</taxon>
        <taxon>Arthropoda</taxon>
        <taxon>Chelicerata</taxon>
        <taxon>Arachnida</taxon>
        <taxon>Araneae</taxon>
        <taxon>Araneomorphae</taxon>
        <taxon>Entelegynae</taxon>
        <taxon>Araneoidea</taxon>
        <taxon>Nephilidae</taxon>
        <taxon>Trichonephila</taxon>
    </lineage>
</organism>
<evidence type="ECO:0000313" key="3">
    <source>
        <dbReference type="Proteomes" id="UP000887159"/>
    </source>
</evidence>
<protein>
    <submittedName>
        <fullName evidence="2">Uncharacterized protein</fullName>
    </submittedName>
</protein>
<dbReference type="AlphaFoldDB" id="A0A8X6VCP7"/>
<name>A0A8X6VCP7_TRICX</name>
<comment type="caution">
    <text evidence="2">The sequence shown here is derived from an EMBL/GenBank/DDBJ whole genome shotgun (WGS) entry which is preliminary data.</text>
</comment>
<accession>A0A8X6VCP7</accession>
<dbReference type="EMBL" id="BMAU01021233">
    <property type="protein sequence ID" value="GFY02634.1"/>
    <property type="molecule type" value="Genomic_DNA"/>
</dbReference>